<reference evidence="1 2" key="1">
    <citation type="submission" date="2016-03" db="EMBL/GenBank/DDBJ databases">
        <title>Niastella vici sp. nov., isolated from farmland soil.</title>
        <authorList>
            <person name="Chen L."/>
            <person name="Wang D."/>
            <person name="Yang S."/>
            <person name="Wang G."/>
        </authorList>
    </citation>
    <scope>NUCLEOTIDE SEQUENCE [LARGE SCALE GENOMIC DNA]</scope>
    <source>
        <strain evidence="1 2">DJ57</strain>
    </source>
</reference>
<dbReference type="AlphaFoldDB" id="A0A1V9FLD8"/>
<dbReference type="Proteomes" id="UP000192796">
    <property type="component" value="Unassembled WGS sequence"/>
</dbReference>
<keyword evidence="2" id="KW-1185">Reference proteome</keyword>
<organism evidence="1 2">
    <name type="scientific">Niastella vici</name>
    <dbReference type="NCBI Taxonomy" id="1703345"/>
    <lineage>
        <taxon>Bacteria</taxon>
        <taxon>Pseudomonadati</taxon>
        <taxon>Bacteroidota</taxon>
        <taxon>Chitinophagia</taxon>
        <taxon>Chitinophagales</taxon>
        <taxon>Chitinophagaceae</taxon>
        <taxon>Niastella</taxon>
    </lineage>
</organism>
<gene>
    <name evidence="1" type="ORF">A3860_38345</name>
</gene>
<evidence type="ECO:0000313" key="2">
    <source>
        <dbReference type="Proteomes" id="UP000192796"/>
    </source>
</evidence>
<accession>A0A1V9FLD8</accession>
<comment type="caution">
    <text evidence="1">The sequence shown here is derived from an EMBL/GenBank/DDBJ whole genome shotgun (WGS) entry which is preliminary data.</text>
</comment>
<proteinExistence type="predicted"/>
<protein>
    <submittedName>
        <fullName evidence="1">Uncharacterized protein</fullName>
    </submittedName>
</protein>
<dbReference type="EMBL" id="LVYD01000085">
    <property type="protein sequence ID" value="OQP59174.1"/>
    <property type="molecule type" value="Genomic_DNA"/>
</dbReference>
<evidence type="ECO:0000313" key="1">
    <source>
        <dbReference type="EMBL" id="OQP59174.1"/>
    </source>
</evidence>
<sequence>MNFPTSVGHPCQKSRAAKVNEFYTNPSPQVIFSAFLANYGRNSNNRAARLFTHVPFLQQPAPFSKMLSLNKKWRI</sequence>
<dbReference type="STRING" id="1703345.A3860_38345"/>
<name>A0A1V9FLD8_9BACT</name>
<dbReference type="RefSeq" id="WP_081154882.1">
    <property type="nucleotide sequence ID" value="NZ_LVYD01000085.1"/>
</dbReference>